<dbReference type="RefSeq" id="WP_242952794.1">
    <property type="nucleotide sequence ID" value="NZ_FOGJ01000038.1"/>
</dbReference>
<keyword evidence="2" id="KW-0489">Methyltransferase</keyword>
<proteinExistence type="predicted"/>
<dbReference type="PANTHER" id="PTHR43460:SF1">
    <property type="entry name" value="METHYLTRANSFERASE TYPE 11 DOMAIN-CONTAINING PROTEIN"/>
    <property type="match status" value="1"/>
</dbReference>
<dbReference type="InterPro" id="IPR052939">
    <property type="entry name" value="23S_rRNA_MeTrnsfrase_RlmA"/>
</dbReference>
<keyword evidence="2" id="KW-0808">Transferase</keyword>
<dbReference type="Proteomes" id="UP000182584">
    <property type="component" value="Unassembled WGS sequence"/>
</dbReference>
<dbReference type="SUPFAM" id="SSF53335">
    <property type="entry name" value="S-adenosyl-L-methionine-dependent methyltransferases"/>
    <property type="match status" value="1"/>
</dbReference>
<sequence length="266" mass="30868">MNTEMNTELAINADRISSLRKEWEAEEKIAHIHGWDFSHIHDRYDEEEDLPWDYKTEIDKYLLPDMKLMDFDTGGGEFLLSLGHPYKNTAATEGFPPNVELCKETLLPLGIDFKPCDNESDIPFADNSFDIMINRHGSFDPVEAHRLLKTGGLFITQQVGARNDRDLVEMVLPGTPEPFPELELSIQKKKFEEAGFEIIRAEEAFRPIRFYDVGAFVWFARIIEWEFPDFSVEKCFDKLLKMQDIIDKEGFVEGTIHRYLIVAKKK</sequence>
<evidence type="ECO:0000313" key="3">
    <source>
        <dbReference type="Proteomes" id="UP000182584"/>
    </source>
</evidence>
<dbReference type="CDD" id="cd02440">
    <property type="entry name" value="AdoMet_MTases"/>
    <property type="match status" value="1"/>
</dbReference>
<dbReference type="PANTHER" id="PTHR43460">
    <property type="entry name" value="METHYLTRANSFERASE"/>
    <property type="match status" value="1"/>
</dbReference>
<dbReference type="EMBL" id="FOGJ01000038">
    <property type="protein sequence ID" value="SES39284.1"/>
    <property type="molecule type" value="Genomic_DNA"/>
</dbReference>
<dbReference type="InterPro" id="IPR029063">
    <property type="entry name" value="SAM-dependent_MTases_sf"/>
</dbReference>
<organism evidence="2 3">
    <name type="scientific">Butyrivibrio fibrisolvens</name>
    <dbReference type="NCBI Taxonomy" id="831"/>
    <lineage>
        <taxon>Bacteria</taxon>
        <taxon>Bacillati</taxon>
        <taxon>Bacillota</taxon>
        <taxon>Clostridia</taxon>
        <taxon>Lachnospirales</taxon>
        <taxon>Lachnospiraceae</taxon>
        <taxon>Butyrivibrio</taxon>
    </lineage>
</organism>
<gene>
    <name evidence="2" type="ORF">SAMN04487884_1381</name>
</gene>
<dbReference type="Pfam" id="PF08241">
    <property type="entry name" value="Methyltransf_11"/>
    <property type="match status" value="1"/>
</dbReference>
<evidence type="ECO:0000259" key="1">
    <source>
        <dbReference type="Pfam" id="PF08241"/>
    </source>
</evidence>
<dbReference type="GO" id="GO:0032259">
    <property type="term" value="P:methylation"/>
    <property type="evidence" value="ECO:0007669"/>
    <property type="project" value="UniProtKB-KW"/>
</dbReference>
<name>A0A1H9WZL8_BUTFI</name>
<reference evidence="2 3" key="1">
    <citation type="submission" date="2016-10" db="EMBL/GenBank/DDBJ databases">
        <authorList>
            <person name="de Groot N.N."/>
        </authorList>
    </citation>
    <scope>NUCLEOTIDE SEQUENCE [LARGE SCALE GENOMIC DNA]</scope>
    <source>
        <strain evidence="2 3">AR40</strain>
    </source>
</reference>
<protein>
    <submittedName>
        <fullName evidence="2">Ubiquinone/menaquinone biosynthesis C-methylase UbiE</fullName>
    </submittedName>
</protein>
<feature type="domain" description="Methyltransferase type 11" evidence="1">
    <location>
        <begin position="72"/>
        <end position="155"/>
    </location>
</feature>
<evidence type="ECO:0000313" key="2">
    <source>
        <dbReference type="EMBL" id="SES39284.1"/>
    </source>
</evidence>
<keyword evidence="2" id="KW-0830">Ubiquinone</keyword>
<dbReference type="Gene3D" id="3.40.50.150">
    <property type="entry name" value="Vaccinia Virus protein VP39"/>
    <property type="match status" value="1"/>
</dbReference>
<dbReference type="InterPro" id="IPR013216">
    <property type="entry name" value="Methyltransf_11"/>
</dbReference>
<accession>A0A1H9WZL8</accession>
<dbReference type="AlphaFoldDB" id="A0A1H9WZL8"/>
<dbReference type="eggNOG" id="COG0500">
    <property type="taxonomic scope" value="Bacteria"/>
</dbReference>
<dbReference type="GO" id="GO:0008757">
    <property type="term" value="F:S-adenosylmethionine-dependent methyltransferase activity"/>
    <property type="evidence" value="ECO:0007669"/>
    <property type="project" value="InterPro"/>
</dbReference>